<protein>
    <submittedName>
        <fullName evidence="1">CLUMA_CG010402, isoform A</fullName>
    </submittedName>
</protein>
<organism evidence="1 2">
    <name type="scientific">Clunio marinus</name>
    <dbReference type="NCBI Taxonomy" id="568069"/>
    <lineage>
        <taxon>Eukaryota</taxon>
        <taxon>Metazoa</taxon>
        <taxon>Ecdysozoa</taxon>
        <taxon>Arthropoda</taxon>
        <taxon>Hexapoda</taxon>
        <taxon>Insecta</taxon>
        <taxon>Pterygota</taxon>
        <taxon>Neoptera</taxon>
        <taxon>Endopterygota</taxon>
        <taxon>Diptera</taxon>
        <taxon>Nematocera</taxon>
        <taxon>Chironomoidea</taxon>
        <taxon>Chironomidae</taxon>
        <taxon>Clunio</taxon>
    </lineage>
</organism>
<name>A0A1J1IB64_9DIPT</name>
<dbReference type="AlphaFoldDB" id="A0A1J1IB64"/>
<sequence>MESNGPKTFKQFFVFVFEKTSCLSKENMKKESCLEIIQVIKQFQFAAKTSCRKKALFERRVSRNNVTFLKQHLLPMISRFHKHHSRSPY</sequence>
<evidence type="ECO:0000313" key="2">
    <source>
        <dbReference type="Proteomes" id="UP000183832"/>
    </source>
</evidence>
<reference evidence="1 2" key="1">
    <citation type="submission" date="2015-04" db="EMBL/GenBank/DDBJ databases">
        <authorList>
            <person name="Syromyatnikov M.Y."/>
            <person name="Popov V.N."/>
        </authorList>
    </citation>
    <scope>NUCLEOTIDE SEQUENCE [LARGE SCALE GENOMIC DNA]</scope>
</reference>
<dbReference type="Proteomes" id="UP000183832">
    <property type="component" value="Unassembled WGS sequence"/>
</dbReference>
<evidence type="ECO:0000313" key="1">
    <source>
        <dbReference type="EMBL" id="CRK96970.1"/>
    </source>
</evidence>
<dbReference type="EMBL" id="CVRI01000045">
    <property type="protein sequence ID" value="CRK96970.1"/>
    <property type="molecule type" value="Genomic_DNA"/>
</dbReference>
<accession>A0A1J1IB64</accession>
<proteinExistence type="predicted"/>
<keyword evidence="2" id="KW-1185">Reference proteome</keyword>
<gene>
    <name evidence="1" type="ORF">CLUMA_CG010402</name>
</gene>